<keyword evidence="2" id="KW-1185">Reference proteome</keyword>
<sequence length="300" mass="33814">MTTILDVPGTNPLNPFAAPIQALLTSSNYYSSLDETAAQLVTTVTTSSRPAHALWELWDAFFTAVATCTTSHAPHLVLLDALRAQPPTQPKNVLFLGSYTQADGKLHWSALPRFRAQWRDVHDVLEAWRDWDGVRVSGAGDTSTTTSTLSSRGDEYYLRFCIFSAALLKATNGKGEVHPIWVFYACRAVLERDGPQPRQPKEHKMSAEQVWALDVRVAATWMRDGGRALWETDRDALRLHYAAALDDKTELWPREDGLTRERWRLWRNRLRALSAEEGKLDEETRIVVTEAAEVIEGLLK</sequence>
<protein>
    <submittedName>
        <fullName evidence="1">Uncharacterized protein</fullName>
    </submittedName>
</protein>
<evidence type="ECO:0000313" key="1">
    <source>
        <dbReference type="EMBL" id="EMR64331.1"/>
    </source>
</evidence>
<proteinExistence type="predicted"/>
<dbReference type="OrthoDB" id="4587349at2759"/>
<dbReference type="Pfam" id="PF12311">
    <property type="entry name" value="DUF3632"/>
    <property type="match status" value="1"/>
</dbReference>
<gene>
    <name evidence="1" type="ORF">UCREL1_8713</name>
</gene>
<dbReference type="InterPro" id="IPR022085">
    <property type="entry name" value="OpdG"/>
</dbReference>
<dbReference type="eggNOG" id="ENOG502QSQD">
    <property type="taxonomic scope" value="Eukaryota"/>
</dbReference>
<reference evidence="2" key="1">
    <citation type="journal article" date="2013" name="Genome Announc.">
        <title>Draft genome sequence of the grapevine dieback fungus Eutypa lata UCR-EL1.</title>
        <authorList>
            <person name="Blanco-Ulate B."/>
            <person name="Rolshausen P.E."/>
            <person name="Cantu D."/>
        </authorList>
    </citation>
    <scope>NUCLEOTIDE SEQUENCE [LARGE SCALE GENOMIC DNA]</scope>
    <source>
        <strain evidence="2">UCR-EL1</strain>
    </source>
</reference>
<dbReference type="HOGENOM" id="CLU_056405_0_0_1"/>
<evidence type="ECO:0000313" key="2">
    <source>
        <dbReference type="Proteomes" id="UP000012174"/>
    </source>
</evidence>
<dbReference type="AlphaFoldDB" id="M7T3B9"/>
<dbReference type="PANTHER" id="PTHR38797">
    <property type="entry name" value="NUCLEAR PORE COMPLEX PROTEIN NUP85-RELATED"/>
    <property type="match status" value="1"/>
</dbReference>
<dbReference type="EMBL" id="KB707095">
    <property type="protein sequence ID" value="EMR64331.1"/>
    <property type="molecule type" value="Genomic_DNA"/>
</dbReference>
<dbReference type="InterPro" id="IPR053204">
    <property type="entry name" value="Oxopyrrolidines_Biosynth-assoc"/>
</dbReference>
<dbReference type="PANTHER" id="PTHR38797:SF4">
    <property type="entry name" value="NUCLEAR PORE COMPLEX PROTEIN NUP85"/>
    <property type="match status" value="1"/>
</dbReference>
<name>M7T3B9_EUTLA</name>
<organism evidence="1 2">
    <name type="scientific">Eutypa lata (strain UCR-EL1)</name>
    <name type="common">Grapevine dieback disease fungus</name>
    <name type="synonym">Eutypa armeniacae</name>
    <dbReference type="NCBI Taxonomy" id="1287681"/>
    <lineage>
        <taxon>Eukaryota</taxon>
        <taxon>Fungi</taxon>
        <taxon>Dikarya</taxon>
        <taxon>Ascomycota</taxon>
        <taxon>Pezizomycotina</taxon>
        <taxon>Sordariomycetes</taxon>
        <taxon>Xylariomycetidae</taxon>
        <taxon>Xylariales</taxon>
        <taxon>Diatrypaceae</taxon>
        <taxon>Eutypa</taxon>
    </lineage>
</organism>
<dbReference type="Proteomes" id="UP000012174">
    <property type="component" value="Unassembled WGS sequence"/>
</dbReference>
<accession>M7T3B9</accession>
<dbReference type="KEGG" id="ela:UCREL1_8713"/>
<dbReference type="OMA" id="WRDWDGV"/>